<gene>
    <name evidence="3" type="ORF">ENS64_17815</name>
</gene>
<feature type="region of interest" description="Disordered" evidence="1">
    <location>
        <begin position="54"/>
        <end position="94"/>
    </location>
</feature>
<feature type="signal peptide" evidence="2">
    <location>
        <begin position="1"/>
        <end position="33"/>
    </location>
</feature>
<accession>A0A7C4QQM4</accession>
<sequence>MCGPRLQLGSVRLRFAGCLGSLAVCVGAGFSWADCNCRQGTGIPALEVAQVLPPAPPPPLPRPPAPIPDPQFQHPSVVPHPAPHSSVTPASPISPPEAPPINRFGVAPPPGTLGRTYQRPSRLVDDDQHPRFAAVEVHLPEDVDVSARGLKSKWTGKVWRLEAETPLLPGVSHVYAVKAERDLGNGEKHVEYRWVRLIMGRVVDLEF</sequence>
<proteinExistence type="predicted"/>
<keyword evidence="2" id="KW-0732">Signal</keyword>
<evidence type="ECO:0000313" key="3">
    <source>
        <dbReference type="EMBL" id="HGT41107.1"/>
    </source>
</evidence>
<name>A0A7C4QQM4_9PLAN</name>
<protein>
    <recommendedName>
        <fullName evidence="4">TIGR03000 domain-containing protein</fullName>
    </recommendedName>
</protein>
<evidence type="ECO:0000256" key="2">
    <source>
        <dbReference type="SAM" id="SignalP"/>
    </source>
</evidence>
<feature type="chain" id="PRO_5027648141" description="TIGR03000 domain-containing protein" evidence="2">
    <location>
        <begin position="34"/>
        <end position="207"/>
    </location>
</feature>
<dbReference type="AlphaFoldDB" id="A0A7C4QQM4"/>
<feature type="compositionally biased region" description="Pro residues" evidence="1">
    <location>
        <begin position="54"/>
        <end position="69"/>
    </location>
</feature>
<evidence type="ECO:0008006" key="4">
    <source>
        <dbReference type="Google" id="ProtNLM"/>
    </source>
</evidence>
<comment type="caution">
    <text evidence="3">The sequence shown here is derived from an EMBL/GenBank/DDBJ whole genome shotgun (WGS) entry which is preliminary data.</text>
</comment>
<organism evidence="3">
    <name type="scientific">Schlesneria paludicola</name>
    <dbReference type="NCBI Taxonomy" id="360056"/>
    <lineage>
        <taxon>Bacteria</taxon>
        <taxon>Pseudomonadati</taxon>
        <taxon>Planctomycetota</taxon>
        <taxon>Planctomycetia</taxon>
        <taxon>Planctomycetales</taxon>
        <taxon>Planctomycetaceae</taxon>
        <taxon>Schlesneria</taxon>
    </lineage>
</organism>
<feature type="compositionally biased region" description="Low complexity" evidence="1">
    <location>
        <begin position="70"/>
        <end position="91"/>
    </location>
</feature>
<reference evidence="3" key="1">
    <citation type="journal article" date="2020" name="mSystems">
        <title>Genome- and Community-Level Interaction Insights into Carbon Utilization and Element Cycling Functions of Hydrothermarchaeota in Hydrothermal Sediment.</title>
        <authorList>
            <person name="Zhou Z."/>
            <person name="Liu Y."/>
            <person name="Xu W."/>
            <person name="Pan J."/>
            <person name="Luo Z.H."/>
            <person name="Li M."/>
        </authorList>
    </citation>
    <scope>NUCLEOTIDE SEQUENCE [LARGE SCALE GENOMIC DNA]</scope>
    <source>
        <strain evidence="3">SpSt-508</strain>
    </source>
</reference>
<dbReference type="EMBL" id="DSVQ01000019">
    <property type="protein sequence ID" value="HGT41107.1"/>
    <property type="molecule type" value="Genomic_DNA"/>
</dbReference>
<evidence type="ECO:0000256" key="1">
    <source>
        <dbReference type="SAM" id="MobiDB-lite"/>
    </source>
</evidence>